<evidence type="ECO:0000313" key="2">
    <source>
        <dbReference type="EMBL" id="KAE8243772.1"/>
    </source>
</evidence>
<feature type="compositionally biased region" description="Acidic residues" evidence="1">
    <location>
        <begin position="104"/>
        <end position="115"/>
    </location>
</feature>
<accession>A0A8X7SUX0</accession>
<sequence length="251" mass="28002">MEKAFRAANDWRLQTSQGILNDAAAQDDSLKDDEDENKLTRRMNLFKSSVEAEDMKKYDFYYGVLGVIGERVSSNPSSSYSTTAKTDRAGAALRRSVLAHHSDEEDESDGEDEKEKEERQRNEGAGEKEGEKVEEDGNKEKGGEGKRKGKGKKKETSVKKEGVKGRPSETGRKFGKVDKASTPKRKNTAIEAALELRSQDRTKMEAELNIAKVKAEKLGAIMAVARQLREADEDLSFSDAMKQAKEIYEDI</sequence>
<evidence type="ECO:0000256" key="1">
    <source>
        <dbReference type="SAM" id="MobiDB-lite"/>
    </source>
</evidence>
<reference evidence="2" key="2">
    <citation type="journal article" date="2019" name="IMA Fungus">
        <title>Genome sequencing and comparison of five Tilletia species to identify candidate genes for the detection of regulated species infecting wheat.</title>
        <authorList>
            <person name="Nguyen H.D.T."/>
            <person name="Sultana T."/>
            <person name="Kesanakurti P."/>
            <person name="Hambleton S."/>
        </authorList>
    </citation>
    <scope>NUCLEOTIDE SEQUENCE</scope>
    <source>
        <strain evidence="2">DAOMC 236426</strain>
    </source>
</reference>
<keyword evidence="3" id="KW-1185">Reference proteome</keyword>
<evidence type="ECO:0008006" key="4">
    <source>
        <dbReference type="Google" id="ProtNLM"/>
    </source>
</evidence>
<name>A0A8X7SUX0_9BASI</name>
<comment type="caution">
    <text evidence="2">The sequence shown here is derived from an EMBL/GenBank/DDBJ whole genome shotgun (WGS) entry which is preliminary data.</text>
</comment>
<organism evidence="2 3">
    <name type="scientific">Tilletia controversa</name>
    <name type="common">dwarf bunt fungus</name>
    <dbReference type="NCBI Taxonomy" id="13291"/>
    <lineage>
        <taxon>Eukaryota</taxon>
        <taxon>Fungi</taxon>
        <taxon>Dikarya</taxon>
        <taxon>Basidiomycota</taxon>
        <taxon>Ustilaginomycotina</taxon>
        <taxon>Exobasidiomycetes</taxon>
        <taxon>Tilletiales</taxon>
        <taxon>Tilletiaceae</taxon>
        <taxon>Tilletia</taxon>
    </lineage>
</organism>
<dbReference type="EMBL" id="LWDE02000840">
    <property type="protein sequence ID" value="KAE8243772.1"/>
    <property type="molecule type" value="Genomic_DNA"/>
</dbReference>
<proteinExistence type="predicted"/>
<feature type="compositionally biased region" description="Basic and acidic residues" evidence="1">
    <location>
        <begin position="116"/>
        <end position="146"/>
    </location>
</feature>
<evidence type="ECO:0000313" key="3">
    <source>
        <dbReference type="Proteomes" id="UP000077684"/>
    </source>
</evidence>
<dbReference type="AlphaFoldDB" id="A0A8X7SUX0"/>
<protein>
    <recommendedName>
        <fullName evidence="4">No apical meristem-associated C-terminal domain-containing protein</fullName>
    </recommendedName>
</protein>
<dbReference type="Proteomes" id="UP000077684">
    <property type="component" value="Unassembled WGS sequence"/>
</dbReference>
<gene>
    <name evidence="2" type="ORF">A4X06_0g6111</name>
</gene>
<reference evidence="2" key="1">
    <citation type="submission" date="2016-04" db="EMBL/GenBank/DDBJ databases">
        <authorList>
            <person name="Nguyen H.D."/>
            <person name="Samba Siva P."/>
            <person name="Cullis J."/>
            <person name="Levesque C.A."/>
            <person name="Hambleton S."/>
        </authorList>
    </citation>
    <scope>NUCLEOTIDE SEQUENCE</scope>
    <source>
        <strain evidence="2">DAOMC 236426</strain>
    </source>
</reference>
<feature type="compositionally biased region" description="Basic and acidic residues" evidence="1">
    <location>
        <begin position="154"/>
        <end position="181"/>
    </location>
</feature>
<feature type="region of interest" description="Disordered" evidence="1">
    <location>
        <begin position="71"/>
        <end position="186"/>
    </location>
</feature>